<feature type="compositionally biased region" description="Basic and acidic residues" evidence="1">
    <location>
        <begin position="1"/>
        <end position="11"/>
    </location>
</feature>
<dbReference type="Proteomes" id="UP001596139">
    <property type="component" value="Unassembled WGS sequence"/>
</dbReference>
<protein>
    <submittedName>
        <fullName evidence="2">Uncharacterized protein</fullName>
    </submittedName>
</protein>
<gene>
    <name evidence="2" type="ORF">ACFP4F_11895</name>
</gene>
<accession>A0ABW1MHP7</accession>
<feature type="compositionally biased region" description="Low complexity" evidence="1">
    <location>
        <begin position="165"/>
        <end position="175"/>
    </location>
</feature>
<organism evidence="2 3">
    <name type="scientific">Streptomyces ochraceiscleroticus</name>
    <dbReference type="NCBI Taxonomy" id="47761"/>
    <lineage>
        <taxon>Bacteria</taxon>
        <taxon>Bacillati</taxon>
        <taxon>Actinomycetota</taxon>
        <taxon>Actinomycetes</taxon>
        <taxon>Kitasatosporales</taxon>
        <taxon>Streptomycetaceae</taxon>
        <taxon>Streptomyces</taxon>
    </lineage>
</organism>
<name>A0ABW1MHP7_9ACTN</name>
<feature type="compositionally biased region" description="Basic and acidic residues" evidence="1">
    <location>
        <begin position="25"/>
        <end position="38"/>
    </location>
</feature>
<sequence>MARTEGPHRPAPEQASAAGGTARQDVQHGARVAQEKGQEVAGTARESAAEVAKETAAQGRYLYEKARDQAAGETGAQVRRMAAGLRRIADDLRHMSDEAKPDSPAASLVRQAADRGQLLADRLDRGGPDELLNEVKDFARRRPGLFMAGAALAGFAVSRVGRGIGSAASTPSGAAGEERPSVPASSPSVGTVPPTAHQAEAPQSVQEEPSQQPPDRPLTTPGLPPRTSEDVPPVQPPPGPASPRGTRRPGGEW</sequence>
<dbReference type="EMBL" id="JBHSPX010000004">
    <property type="protein sequence ID" value="MFC6063250.1"/>
    <property type="molecule type" value="Genomic_DNA"/>
</dbReference>
<evidence type="ECO:0000256" key="1">
    <source>
        <dbReference type="SAM" id="MobiDB-lite"/>
    </source>
</evidence>
<evidence type="ECO:0000313" key="3">
    <source>
        <dbReference type="Proteomes" id="UP001596139"/>
    </source>
</evidence>
<evidence type="ECO:0000313" key="2">
    <source>
        <dbReference type="EMBL" id="MFC6063250.1"/>
    </source>
</evidence>
<reference evidence="3" key="1">
    <citation type="journal article" date="2019" name="Int. J. Syst. Evol. Microbiol.">
        <title>The Global Catalogue of Microorganisms (GCM) 10K type strain sequencing project: providing services to taxonomists for standard genome sequencing and annotation.</title>
        <authorList>
            <consortium name="The Broad Institute Genomics Platform"/>
            <consortium name="The Broad Institute Genome Sequencing Center for Infectious Disease"/>
            <person name="Wu L."/>
            <person name="Ma J."/>
        </authorList>
    </citation>
    <scope>NUCLEOTIDE SEQUENCE [LARGE SCALE GENOMIC DNA]</scope>
    <source>
        <strain evidence="3">CGMCC 1.15180</strain>
    </source>
</reference>
<feature type="region of interest" description="Disordered" evidence="1">
    <location>
        <begin position="1"/>
        <end position="55"/>
    </location>
</feature>
<dbReference type="RefSeq" id="WP_157848850.1">
    <property type="nucleotide sequence ID" value="NZ_JBHSPX010000004.1"/>
</dbReference>
<feature type="region of interest" description="Disordered" evidence="1">
    <location>
        <begin position="163"/>
        <end position="253"/>
    </location>
</feature>
<comment type="caution">
    <text evidence="2">The sequence shown here is derived from an EMBL/GenBank/DDBJ whole genome shotgun (WGS) entry which is preliminary data.</text>
</comment>
<feature type="region of interest" description="Disordered" evidence="1">
    <location>
        <begin position="93"/>
        <end position="113"/>
    </location>
</feature>
<keyword evidence="3" id="KW-1185">Reference proteome</keyword>
<proteinExistence type="predicted"/>